<dbReference type="EMBL" id="JARK01001362">
    <property type="protein sequence ID" value="EYC18782.1"/>
    <property type="molecule type" value="Genomic_DNA"/>
</dbReference>
<evidence type="ECO:0000313" key="2">
    <source>
        <dbReference type="EMBL" id="EYC18782.1"/>
    </source>
</evidence>
<comment type="caution">
    <text evidence="2">The sequence shown here is derived from an EMBL/GenBank/DDBJ whole genome shotgun (WGS) entry which is preliminary data.</text>
</comment>
<feature type="signal peptide" evidence="1">
    <location>
        <begin position="1"/>
        <end position="28"/>
    </location>
</feature>
<keyword evidence="1" id="KW-0732">Signal</keyword>
<sequence>MRPMDFSRMNQTLVISLFLLAVVMTVACQYYYYPYNRYHYGYRYGYRYNYYRNPFTGALTGTVVGGVALG</sequence>
<protein>
    <submittedName>
        <fullName evidence="2">Uncharacterized protein</fullName>
    </submittedName>
</protein>
<dbReference type="AlphaFoldDB" id="A0A016UVF4"/>
<name>A0A016UVF4_9BILA</name>
<feature type="chain" id="PRO_5001492743" evidence="1">
    <location>
        <begin position="29"/>
        <end position="70"/>
    </location>
</feature>
<keyword evidence="3" id="KW-1185">Reference proteome</keyword>
<organism evidence="2 3">
    <name type="scientific">Ancylostoma ceylanicum</name>
    <dbReference type="NCBI Taxonomy" id="53326"/>
    <lineage>
        <taxon>Eukaryota</taxon>
        <taxon>Metazoa</taxon>
        <taxon>Ecdysozoa</taxon>
        <taxon>Nematoda</taxon>
        <taxon>Chromadorea</taxon>
        <taxon>Rhabditida</taxon>
        <taxon>Rhabditina</taxon>
        <taxon>Rhabditomorpha</taxon>
        <taxon>Strongyloidea</taxon>
        <taxon>Ancylostomatidae</taxon>
        <taxon>Ancylostomatinae</taxon>
        <taxon>Ancylostoma</taxon>
    </lineage>
</organism>
<dbReference type="PROSITE" id="PS51257">
    <property type="entry name" value="PROKAR_LIPOPROTEIN"/>
    <property type="match status" value="1"/>
</dbReference>
<reference evidence="3" key="1">
    <citation type="journal article" date="2015" name="Nat. Genet.">
        <title>The genome and transcriptome of the zoonotic hookworm Ancylostoma ceylanicum identify infection-specific gene families.</title>
        <authorList>
            <person name="Schwarz E.M."/>
            <person name="Hu Y."/>
            <person name="Antoshechkin I."/>
            <person name="Miller M.M."/>
            <person name="Sternberg P.W."/>
            <person name="Aroian R.V."/>
        </authorList>
    </citation>
    <scope>NUCLEOTIDE SEQUENCE</scope>
    <source>
        <strain evidence="3">HY135</strain>
    </source>
</reference>
<evidence type="ECO:0000313" key="3">
    <source>
        <dbReference type="Proteomes" id="UP000024635"/>
    </source>
</evidence>
<evidence type="ECO:0000256" key="1">
    <source>
        <dbReference type="SAM" id="SignalP"/>
    </source>
</evidence>
<accession>A0A016UVF4</accession>
<proteinExistence type="predicted"/>
<dbReference type="Proteomes" id="UP000024635">
    <property type="component" value="Unassembled WGS sequence"/>
</dbReference>
<gene>
    <name evidence="2" type="primary">Acey_s0026.g1364</name>
    <name evidence="2" type="ORF">Y032_0026g1364</name>
</gene>